<evidence type="ECO:0000256" key="9">
    <source>
        <dbReference type="ARBA" id="ARBA00023004"/>
    </source>
</evidence>
<name>A0ABQ6ZBV7_9GAMM</name>
<evidence type="ECO:0000256" key="7">
    <source>
        <dbReference type="ARBA" id="ARBA00022723"/>
    </source>
</evidence>
<keyword evidence="15" id="KW-1185">Reference proteome</keyword>
<evidence type="ECO:0000256" key="1">
    <source>
        <dbReference type="ARBA" id="ARBA00001060"/>
    </source>
</evidence>
<dbReference type="InterPro" id="IPR018301">
    <property type="entry name" value="ArAA_hydroxylase_Fe/CU_BS"/>
</dbReference>
<dbReference type="NCBIfam" id="TIGR01267">
    <property type="entry name" value="Phe4hydrox_mono"/>
    <property type="match status" value="1"/>
</dbReference>
<dbReference type="SUPFAM" id="SSF56534">
    <property type="entry name" value="Aromatic aminoacid monoxygenases, catalytic and oligomerization domains"/>
    <property type="match status" value="1"/>
</dbReference>
<dbReference type="Pfam" id="PF00351">
    <property type="entry name" value="Biopterin_H"/>
    <property type="match status" value="1"/>
</dbReference>
<comment type="pathway">
    <text evidence="3">Amino-acid degradation; L-phenylalanine degradation; acetoacetate and fumarate from L-phenylalanine: step 1/6.</text>
</comment>
<dbReference type="PANTHER" id="PTHR11473">
    <property type="entry name" value="AROMATIC AMINO ACID HYDROXYLASE"/>
    <property type="match status" value="1"/>
</dbReference>
<keyword evidence="7" id="KW-0479">Metal-binding</keyword>
<proteinExistence type="inferred from homology"/>
<protein>
    <recommendedName>
        <fullName evidence="6">Phenylalanine-4-hydroxylase</fullName>
        <ecNumber evidence="5">1.14.16.1</ecNumber>
    </recommendedName>
    <alternativeName>
        <fullName evidence="12">Phe-4-monooxygenase</fullName>
    </alternativeName>
</protein>
<evidence type="ECO:0000256" key="10">
    <source>
        <dbReference type="ARBA" id="ARBA00023033"/>
    </source>
</evidence>
<evidence type="ECO:0000256" key="6">
    <source>
        <dbReference type="ARBA" id="ARBA00020276"/>
    </source>
</evidence>
<evidence type="ECO:0000256" key="11">
    <source>
        <dbReference type="ARBA" id="ARBA00023232"/>
    </source>
</evidence>
<evidence type="ECO:0000256" key="8">
    <source>
        <dbReference type="ARBA" id="ARBA00023002"/>
    </source>
</evidence>
<keyword evidence="10" id="KW-0503">Monooxygenase</keyword>
<evidence type="ECO:0000256" key="5">
    <source>
        <dbReference type="ARBA" id="ARBA00011995"/>
    </source>
</evidence>
<sequence length="298" mass="33549">MSEAASPRRVEREQTDKGYVPVYTTAVVEQPWLDYSADDHATWGTLYSRQRELLAGRACDEFLQAQDAMGMDAHAIPRFEQLNEVLGAATGWTLVGVEGLLPELDFFEHLANRRFPVTWWIRRPEQIDYIAEPDLFHDLFGHVPLLMNPMFADYMQAYGAGGVKAHAIGPDALQNLTRLYWYTVEFGLIRQADGLRIYGAGIVSSKGESLHSLESAAPNRIGFDLERIMRTRYRIDTFQKTYFVIDSFEQLMDATAPDFTPIYARLAAQDTLPAGGIHEADLVYQRGSGEGWSSDGDV</sequence>
<dbReference type="EC" id="1.14.16.1" evidence="5"/>
<organism evidence="14 15">
    <name type="scientific">Pseudoxanthomonas daejeonensis</name>
    <dbReference type="NCBI Taxonomy" id="266062"/>
    <lineage>
        <taxon>Bacteria</taxon>
        <taxon>Pseudomonadati</taxon>
        <taxon>Pseudomonadota</taxon>
        <taxon>Gammaproteobacteria</taxon>
        <taxon>Lysobacterales</taxon>
        <taxon>Lysobacteraceae</taxon>
        <taxon>Pseudoxanthomonas</taxon>
    </lineage>
</organism>
<keyword evidence="9" id="KW-0408">Iron</keyword>
<accession>A0ABQ6ZBV7</accession>
<comment type="cofactor">
    <cofactor evidence="2">
        <name>Fe(2+)</name>
        <dbReference type="ChEBI" id="CHEBI:29033"/>
    </cofactor>
</comment>
<comment type="caution">
    <text evidence="14">The sequence shown here is derived from an EMBL/GenBank/DDBJ whole genome shotgun (WGS) entry which is preliminary data.</text>
</comment>
<evidence type="ECO:0000313" key="15">
    <source>
        <dbReference type="Proteomes" id="UP000788419"/>
    </source>
</evidence>
<dbReference type="InterPro" id="IPR005960">
    <property type="entry name" value="Phe-4-hydroxylase_mono"/>
</dbReference>
<evidence type="ECO:0000256" key="2">
    <source>
        <dbReference type="ARBA" id="ARBA00001954"/>
    </source>
</evidence>
<dbReference type="CDD" id="cd03348">
    <property type="entry name" value="pro_PheOH"/>
    <property type="match status" value="1"/>
</dbReference>
<reference evidence="14 15" key="1">
    <citation type="submission" date="2017-10" db="EMBL/GenBank/DDBJ databases">
        <title>Whole genome sequencing of members of genus Pseudoxanthomonas.</title>
        <authorList>
            <person name="Kumar S."/>
            <person name="Bansal K."/>
            <person name="Kaur A."/>
            <person name="Patil P."/>
            <person name="Sharma S."/>
            <person name="Patil P.B."/>
        </authorList>
    </citation>
    <scope>NUCLEOTIDE SEQUENCE [LARGE SCALE GENOMIC DNA]</scope>
    <source>
        <strain evidence="14 15">DSM 17801</strain>
    </source>
</reference>
<evidence type="ECO:0000256" key="4">
    <source>
        <dbReference type="ARBA" id="ARBA00009712"/>
    </source>
</evidence>
<dbReference type="PROSITE" id="PS51410">
    <property type="entry name" value="BH4_AAA_HYDROXYL_2"/>
    <property type="match status" value="1"/>
</dbReference>
<dbReference type="EMBL" id="PDWN01000001">
    <property type="protein sequence ID" value="KAF1697530.1"/>
    <property type="molecule type" value="Genomic_DNA"/>
</dbReference>
<feature type="domain" description="Biopterin-dependent aromatic amino acid hydroxylase family profile" evidence="13">
    <location>
        <begin position="1"/>
        <end position="298"/>
    </location>
</feature>
<evidence type="ECO:0000256" key="3">
    <source>
        <dbReference type="ARBA" id="ARBA00005088"/>
    </source>
</evidence>
<dbReference type="PANTHER" id="PTHR11473:SF24">
    <property type="entry name" value="PHENYLALANINE-4-HYDROXYLASE"/>
    <property type="match status" value="1"/>
</dbReference>
<dbReference type="InterPro" id="IPR036329">
    <property type="entry name" value="Aro-AA_hydroxylase_C_sf"/>
</dbReference>
<evidence type="ECO:0000256" key="12">
    <source>
        <dbReference type="ARBA" id="ARBA00029922"/>
    </source>
</evidence>
<dbReference type="RefSeq" id="WP_162408153.1">
    <property type="nucleotide sequence ID" value="NZ_CP093331.1"/>
</dbReference>
<dbReference type="PRINTS" id="PR00372">
    <property type="entry name" value="FYWHYDRXLASE"/>
</dbReference>
<keyword evidence="11" id="KW-0585">Phenylalanine catabolism</keyword>
<dbReference type="NCBIfam" id="NF008877">
    <property type="entry name" value="PRK11913.1-2"/>
    <property type="match status" value="1"/>
</dbReference>
<comment type="catalytic activity">
    <reaction evidence="1">
        <text>(6R)-L-erythro-5,6,7,8-tetrahydrobiopterin + L-phenylalanine + O2 = (4aS,6R)-4a-hydroxy-L-erythro-5,6,7,8-tetrahydrobiopterin + L-tyrosine</text>
        <dbReference type="Rhea" id="RHEA:20273"/>
        <dbReference type="ChEBI" id="CHEBI:15379"/>
        <dbReference type="ChEBI" id="CHEBI:15642"/>
        <dbReference type="ChEBI" id="CHEBI:58095"/>
        <dbReference type="ChEBI" id="CHEBI:58315"/>
        <dbReference type="ChEBI" id="CHEBI:59560"/>
        <dbReference type="EC" id="1.14.16.1"/>
    </reaction>
</comment>
<evidence type="ECO:0000313" key="14">
    <source>
        <dbReference type="EMBL" id="KAF1697530.1"/>
    </source>
</evidence>
<dbReference type="InterPro" id="IPR036951">
    <property type="entry name" value="ArAA_hydroxylase_sf"/>
</dbReference>
<comment type="similarity">
    <text evidence="4">Belongs to the biopterin-dependent aromatic amino acid hydroxylase family.</text>
</comment>
<gene>
    <name evidence="14" type="ORF">CSC65_01305</name>
</gene>
<dbReference type="InterPro" id="IPR001273">
    <property type="entry name" value="ArAA_hydroxylase"/>
</dbReference>
<keyword evidence="8" id="KW-0560">Oxidoreductase</keyword>
<dbReference type="PROSITE" id="PS00367">
    <property type="entry name" value="BH4_AAA_HYDROXYL_1"/>
    <property type="match status" value="1"/>
</dbReference>
<dbReference type="Gene3D" id="1.10.800.10">
    <property type="entry name" value="Aromatic amino acid hydroxylase"/>
    <property type="match status" value="1"/>
</dbReference>
<dbReference type="InterPro" id="IPR019774">
    <property type="entry name" value="Aromatic-AA_hydroxylase_C"/>
</dbReference>
<dbReference type="Proteomes" id="UP000788419">
    <property type="component" value="Unassembled WGS sequence"/>
</dbReference>
<evidence type="ECO:0000259" key="13">
    <source>
        <dbReference type="PROSITE" id="PS51410"/>
    </source>
</evidence>